<feature type="transmembrane region" description="Helical" evidence="10">
    <location>
        <begin position="193"/>
        <end position="212"/>
    </location>
</feature>
<evidence type="ECO:0000256" key="4">
    <source>
        <dbReference type="ARBA" id="ARBA00022692"/>
    </source>
</evidence>
<keyword evidence="3" id="KW-0633">Potassium transport</keyword>
<reference evidence="13 14" key="1">
    <citation type="journal article" date="2004" name="Nature">
        <title>Genome sequence of the ultrasmall unicellular red alga Cyanidioschyzon merolae 10D.</title>
        <authorList>
            <person name="Matsuzaki M."/>
            <person name="Misumi O."/>
            <person name="Shin-i T."/>
            <person name="Maruyama S."/>
            <person name="Takahara M."/>
            <person name="Miyagishima S."/>
            <person name="Mori T."/>
            <person name="Nishida K."/>
            <person name="Yagisawa F."/>
            <person name="Nishida K."/>
            <person name="Yoshida Y."/>
            <person name="Nishimura Y."/>
            <person name="Nakao S."/>
            <person name="Kobayashi T."/>
            <person name="Momoyama Y."/>
            <person name="Higashiyama T."/>
            <person name="Minoda A."/>
            <person name="Sano M."/>
            <person name="Nomoto H."/>
            <person name="Oishi K."/>
            <person name="Hayashi H."/>
            <person name="Ohta F."/>
            <person name="Nishizaka S."/>
            <person name="Haga S."/>
            <person name="Miura S."/>
            <person name="Morishita T."/>
            <person name="Kabeya Y."/>
            <person name="Terasawa K."/>
            <person name="Suzuki Y."/>
            <person name="Ishii Y."/>
            <person name="Asakawa S."/>
            <person name="Takano H."/>
            <person name="Ohta N."/>
            <person name="Kuroiwa H."/>
            <person name="Tanaka K."/>
            <person name="Shimizu N."/>
            <person name="Sugano S."/>
            <person name="Sato N."/>
            <person name="Nozaki H."/>
            <person name="Ogasawara N."/>
            <person name="Kohara Y."/>
            <person name="Kuroiwa T."/>
        </authorList>
    </citation>
    <scope>NUCLEOTIDE SEQUENCE [LARGE SCALE GENOMIC DNA]</scope>
    <source>
        <strain evidence="13 14">10D</strain>
    </source>
</reference>
<feature type="transmembrane region" description="Helical" evidence="10">
    <location>
        <begin position="286"/>
        <end position="308"/>
    </location>
</feature>
<feature type="transmembrane region" description="Helical" evidence="10">
    <location>
        <begin position="315"/>
        <end position="336"/>
    </location>
</feature>
<dbReference type="Pfam" id="PF22776">
    <property type="entry name" value="K_trans_C"/>
    <property type="match status" value="1"/>
</dbReference>
<reference evidence="13 14" key="2">
    <citation type="journal article" date="2007" name="BMC Biol.">
        <title>A 100%-complete sequence reveals unusually simple genomic features in the hot-spring red alga Cyanidioschyzon merolae.</title>
        <authorList>
            <person name="Nozaki H."/>
            <person name="Takano H."/>
            <person name="Misumi O."/>
            <person name="Terasawa K."/>
            <person name="Matsuzaki M."/>
            <person name="Maruyama S."/>
            <person name="Nishida K."/>
            <person name="Yagisawa F."/>
            <person name="Yoshida Y."/>
            <person name="Fujiwara T."/>
            <person name="Takio S."/>
            <person name="Tamura K."/>
            <person name="Chung S.J."/>
            <person name="Nakamura S."/>
            <person name="Kuroiwa H."/>
            <person name="Tanaka K."/>
            <person name="Sato N."/>
            <person name="Kuroiwa T."/>
        </authorList>
    </citation>
    <scope>NUCLEOTIDE SEQUENCE [LARGE SCALE GENOMIC DNA]</scope>
    <source>
        <strain evidence="13 14">10D</strain>
    </source>
</reference>
<evidence type="ECO:0000256" key="8">
    <source>
        <dbReference type="ARBA" id="ARBA00023136"/>
    </source>
</evidence>
<keyword evidence="4 10" id="KW-0812">Transmembrane</keyword>
<dbReference type="Proteomes" id="UP000007014">
    <property type="component" value="Chromosome 6"/>
</dbReference>
<dbReference type="PANTHER" id="PTHR30540:SF83">
    <property type="entry name" value="K+ POTASSIUM TRANSPORTER"/>
    <property type="match status" value="1"/>
</dbReference>
<evidence type="ECO:0000256" key="10">
    <source>
        <dbReference type="SAM" id="Phobius"/>
    </source>
</evidence>
<evidence type="ECO:0000256" key="2">
    <source>
        <dbReference type="ARBA" id="ARBA00022448"/>
    </source>
</evidence>
<evidence type="ECO:0000313" key="14">
    <source>
        <dbReference type="Proteomes" id="UP000007014"/>
    </source>
</evidence>
<feature type="transmembrane region" description="Helical" evidence="10">
    <location>
        <begin position="157"/>
        <end position="181"/>
    </location>
</feature>
<feature type="transmembrane region" description="Helical" evidence="10">
    <location>
        <begin position="440"/>
        <end position="467"/>
    </location>
</feature>
<keyword evidence="8 10" id="KW-0472">Membrane</keyword>
<evidence type="ECO:0000256" key="1">
    <source>
        <dbReference type="ARBA" id="ARBA00004141"/>
    </source>
</evidence>
<dbReference type="GO" id="GO:0015079">
    <property type="term" value="F:potassium ion transmembrane transporter activity"/>
    <property type="evidence" value="ECO:0007669"/>
    <property type="project" value="InterPro"/>
</dbReference>
<comment type="subcellular location">
    <subcellularLocation>
        <location evidence="1">Membrane</location>
        <topology evidence="1">Multi-pass membrane protein</topology>
    </subcellularLocation>
</comment>
<keyword evidence="14" id="KW-1185">Reference proteome</keyword>
<dbReference type="HOGENOM" id="CLU_008142_4_2_1"/>
<dbReference type="InterPro" id="IPR053951">
    <property type="entry name" value="K_trans_N"/>
</dbReference>
<evidence type="ECO:0000256" key="5">
    <source>
        <dbReference type="ARBA" id="ARBA00022958"/>
    </source>
</evidence>
<dbReference type="GeneID" id="16993061"/>
<feature type="transmembrane region" description="Helical" evidence="10">
    <location>
        <begin position="578"/>
        <end position="598"/>
    </location>
</feature>
<dbReference type="EMBL" id="AP006488">
    <property type="protein sequence ID" value="BAM79454.1"/>
    <property type="molecule type" value="Genomic_DNA"/>
</dbReference>
<keyword evidence="2" id="KW-0813">Transport</keyword>
<dbReference type="STRING" id="280699.M1V740"/>
<accession>M1V740</accession>
<feature type="transmembrane region" description="Helical" evidence="10">
    <location>
        <begin position="552"/>
        <end position="572"/>
    </location>
</feature>
<dbReference type="InterPro" id="IPR053952">
    <property type="entry name" value="K_trans_C"/>
</dbReference>
<dbReference type="Gramene" id="CMF073CT">
    <property type="protein sequence ID" value="CMF073CT"/>
    <property type="gene ID" value="CMF073C"/>
</dbReference>
<feature type="transmembrane region" description="Helical" evidence="10">
    <location>
        <begin position="396"/>
        <end position="420"/>
    </location>
</feature>
<dbReference type="RefSeq" id="XP_005535740.1">
    <property type="nucleotide sequence ID" value="XM_005535683.1"/>
</dbReference>
<feature type="transmembrane region" description="Helical" evidence="10">
    <location>
        <begin position="245"/>
        <end position="266"/>
    </location>
</feature>
<organism evidence="13 14">
    <name type="scientific">Cyanidioschyzon merolae (strain NIES-3377 / 10D)</name>
    <name type="common">Unicellular red alga</name>
    <dbReference type="NCBI Taxonomy" id="280699"/>
    <lineage>
        <taxon>Eukaryota</taxon>
        <taxon>Rhodophyta</taxon>
        <taxon>Bangiophyceae</taxon>
        <taxon>Cyanidiales</taxon>
        <taxon>Cyanidiaceae</taxon>
        <taxon>Cyanidioschyzon</taxon>
    </lineage>
</organism>
<evidence type="ECO:0000256" key="9">
    <source>
        <dbReference type="SAM" id="MobiDB-lite"/>
    </source>
</evidence>
<evidence type="ECO:0000256" key="3">
    <source>
        <dbReference type="ARBA" id="ARBA00022538"/>
    </source>
</evidence>
<dbReference type="AlphaFoldDB" id="M1V740"/>
<dbReference type="OrthoDB" id="504708at2759"/>
<evidence type="ECO:0000259" key="12">
    <source>
        <dbReference type="Pfam" id="PF22776"/>
    </source>
</evidence>
<feature type="compositionally biased region" description="Acidic residues" evidence="9">
    <location>
        <begin position="80"/>
        <end position="91"/>
    </location>
</feature>
<dbReference type="InterPro" id="IPR003855">
    <property type="entry name" value="K+_transporter"/>
</dbReference>
<evidence type="ECO:0000313" key="13">
    <source>
        <dbReference type="EMBL" id="BAM79454.1"/>
    </source>
</evidence>
<feature type="domain" description="K+ potassium transporter integral membrane" evidence="11">
    <location>
        <begin position="161"/>
        <end position="608"/>
    </location>
</feature>
<evidence type="ECO:0000256" key="6">
    <source>
        <dbReference type="ARBA" id="ARBA00022989"/>
    </source>
</evidence>
<evidence type="ECO:0000259" key="11">
    <source>
        <dbReference type="Pfam" id="PF02705"/>
    </source>
</evidence>
<keyword evidence="7" id="KW-0406">Ion transport</keyword>
<dbReference type="Pfam" id="PF02705">
    <property type="entry name" value="K_trans"/>
    <property type="match status" value="1"/>
</dbReference>
<feature type="domain" description="K+ potassium transporter C-terminal" evidence="12">
    <location>
        <begin position="630"/>
        <end position="775"/>
    </location>
</feature>
<keyword evidence="6 10" id="KW-1133">Transmembrane helix</keyword>
<dbReference type="eggNOG" id="ENOG502QPSA">
    <property type="taxonomic scope" value="Eukaryota"/>
</dbReference>
<name>M1V740_CYAM1</name>
<protein>
    <submittedName>
        <fullName evidence="13">Probable high-affinity potassium transporter</fullName>
    </submittedName>
</protein>
<proteinExistence type="predicted"/>
<sequence>MRVAARRGTPRVTHKTRVDDRYWACPLNNARSLRPVQVWQRSALNLLAGDWKSFSSSSTHERHHMSSEESGESVTHKDGAEEDPQELDDPGTVEACHSRTTKIQYRKTLLDSRRRSTSRSGALSREISRENVLEEALPSPSVDAYRYEPERLQGWHLFLRTLQAVGLIYGDLGTSPLYTISSLYDGNVAPSEFTILAGASMIFWLLLLIPSIKYAFLVAMADHNGEGGALAMIGLMRQRRLSGRWARLAVIIAVIGAGALVADGILTPAITVVSAFQGIQVGSPSFPTGAVVGLSIGVLFLVFLGQFLGSSRLGITYGPVLVVFFVAQAMLGMYGITKYPAIFKALNPYYALKGIGVYWNDGKVGFLKIADALLCVTGSEAMYADMGHFGRLPMRLGWFTIVLPSVLLSYLGQLALLASNPSLAETAGNALYFYQAPRSVLWPLIVLTTLAAIVASQAIISGAFSIVSQAISLDLLPRMHIKRTDWRIYGQVFIPEMDLVMGILTVAVTAGFQTSNALTSAYGVAVTTSFITTTCLFVIVLVFVWKQRFYVWLSYLAVFGLVDLLLWSSAITKFPTGGYIPVIISTVFILAMLLWDWGTKREHEYYERKLRVWKAQQSEGIRQDSSPVLKGTFVFLAGLQHGVPYSFQVFVSKIGVIPQTTIFVTVRNVPVPFVDDHRRFVIVEEAPGRFRARIYVGYAQSIRSLMESLREVPAAFFHESFGEKVVFVKGYTDILVDSQRHWLHRLLVYCYHYLKTIAASVDSELGIPRDRVEIGMPILL</sequence>
<keyword evidence="5" id="KW-0630">Potassium</keyword>
<evidence type="ECO:0000256" key="7">
    <source>
        <dbReference type="ARBA" id="ARBA00023065"/>
    </source>
</evidence>
<dbReference type="GO" id="GO:0016020">
    <property type="term" value="C:membrane"/>
    <property type="evidence" value="ECO:0007669"/>
    <property type="project" value="UniProtKB-SubCell"/>
</dbReference>
<dbReference type="KEGG" id="cme:CYME_CMF073C"/>
<feature type="region of interest" description="Disordered" evidence="9">
    <location>
        <begin position="55"/>
        <end position="98"/>
    </location>
</feature>
<gene>
    <name evidence="13" type="ORF">CYME_CMF073C</name>
</gene>
<feature type="transmembrane region" description="Helical" evidence="10">
    <location>
        <begin position="522"/>
        <end position="545"/>
    </location>
</feature>
<dbReference type="OMA" id="VTFITTC"/>
<dbReference type="PANTHER" id="PTHR30540">
    <property type="entry name" value="OSMOTIC STRESS POTASSIUM TRANSPORTER"/>
    <property type="match status" value="1"/>
</dbReference>